<reference evidence="11" key="1">
    <citation type="submission" date="2012-05" db="EMBL/GenBank/DDBJ databases">
        <authorList>
            <person name="Krishnakumar V."/>
            <person name="Cheung F."/>
            <person name="Xiao Y."/>
            <person name="Chan A."/>
            <person name="Moskal W.A."/>
            <person name="Town C.D."/>
        </authorList>
    </citation>
    <scope>NUCLEOTIDE SEQUENCE</scope>
</reference>
<keyword evidence="3" id="KW-0678">Repressor</keyword>
<keyword evidence="8" id="KW-0539">Nucleus</keyword>
<feature type="compositionally biased region" description="Basic and acidic residues" evidence="9">
    <location>
        <begin position="179"/>
        <end position="194"/>
    </location>
</feature>
<keyword evidence="5" id="KW-0156">Chromatin regulator</keyword>
<feature type="region of interest" description="Disordered" evidence="9">
    <location>
        <begin position="130"/>
        <end position="267"/>
    </location>
</feature>
<name>I3SBD2_MEDTR</name>
<dbReference type="Gene3D" id="2.60.120.340">
    <property type="entry name" value="Nucleoplasmin core domain"/>
    <property type="match status" value="1"/>
</dbReference>
<proteinExistence type="evidence at transcript level"/>
<dbReference type="AlphaFoldDB" id="I3SBD2"/>
<accession>I3SBD2</accession>
<evidence type="ECO:0000313" key="11">
    <source>
        <dbReference type="EMBL" id="AFK37574.1"/>
    </source>
</evidence>
<comment type="similarity">
    <text evidence="2">Belongs to the histone deacetylase HD2 family.</text>
</comment>
<evidence type="ECO:0000256" key="7">
    <source>
        <dbReference type="ARBA" id="ARBA00023163"/>
    </source>
</evidence>
<evidence type="ECO:0000256" key="9">
    <source>
        <dbReference type="SAM" id="MobiDB-lite"/>
    </source>
</evidence>
<dbReference type="EMBL" id="BT137779">
    <property type="protein sequence ID" value="AFK37574.1"/>
    <property type="molecule type" value="mRNA"/>
</dbReference>
<dbReference type="GO" id="GO:0016787">
    <property type="term" value="F:hydrolase activity"/>
    <property type="evidence" value="ECO:0007669"/>
    <property type="project" value="UniProtKB-KW"/>
</dbReference>
<dbReference type="GO" id="GO:0005730">
    <property type="term" value="C:nucleolus"/>
    <property type="evidence" value="ECO:0007669"/>
    <property type="project" value="UniProtKB-SubCell"/>
</dbReference>
<dbReference type="FunFam" id="2.60.120.340:FF:000004">
    <property type="entry name" value="Histone deacetylase HDT1"/>
    <property type="match status" value="1"/>
</dbReference>
<evidence type="ECO:0000259" key="10">
    <source>
        <dbReference type="Pfam" id="PF17800"/>
    </source>
</evidence>
<evidence type="ECO:0000256" key="5">
    <source>
        <dbReference type="ARBA" id="ARBA00022853"/>
    </source>
</evidence>
<dbReference type="GO" id="GO:0006325">
    <property type="term" value="P:chromatin organization"/>
    <property type="evidence" value="ECO:0007669"/>
    <property type="project" value="UniProtKB-KW"/>
</dbReference>
<evidence type="ECO:0000256" key="2">
    <source>
        <dbReference type="ARBA" id="ARBA00006673"/>
    </source>
</evidence>
<evidence type="ECO:0000256" key="6">
    <source>
        <dbReference type="ARBA" id="ARBA00023015"/>
    </source>
</evidence>
<organism evidence="11">
    <name type="scientific">Medicago truncatula</name>
    <name type="common">Barrel medic</name>
    <name type="synonym">Medicago tribuloides</name>
    <dbReference type="NCBI Taxonomy" id="3880"/>
    <lineage>
        <taxon>Eukaryota</taxon>
        <taxon>Viridiplantae</taxon>
        <taxon>Streptophyta</taxon>
        <taxon>Embryophyta</taxon>
        <taxon>Tracheophyta</taxon>
        <taxon>Spermatophyta</taxon>
        <taxon>Magnoliopsida</taxon>
        <taxon>eudicotyledons</taxon>
        <taxon>Gunneridae</taxon>
        <taxon>Pentapetalae</taxon>
        <taxon>rosids</taxon>
        <taxon>fabids</taxon>
        <taxon>Fabales</taxon>
        <taxon>Fabaceae</taxon>
        <taxon>Papilionoideae</taxon>
        <taxon>50 kb inversion clade</taxon>
        <taxon>NPAAA clade</taxon>
        <taxon>Hologalegina</taxon>
        <taxon>IRL clade</taxon>
        <taxon>Trifolieae</taxon>
        <taxon>Medicago</taxon>
    </lineage>
</organism>
<keyword evidence="4" id="KW-0378">Hydrolase</keyword>
<keyword evidence="6" id="KW-0805">Transcription regulation</keyword>
<feature type="domain" description="Nucleoplasmin-like" evidence="10">
    <location>
        <begin position="7"/>
        <end position="99"/>
    </location>
</feature>
<feature type="compositionally biased region" description="Basic and acidic residues" evidence="9">
    <location>
        <begin position="206"/>
        <end position="219"/>
    </location>
</feature>
<dbReference type="ExpressionAtlas" id="I3SBD2">
    <property type="expression patterns" value="differential"/>
</dbReference>
<evidence type="ECO:0000256" key="8">
    <source>
        <dbReference type="ARBA" id="ARBA00023242"/>
    </source>
</evidence>
<keyword evidence="7" id="KW-0804">Transcription</keyword>
<comment type="subcellular location">
    <subcellularLocation>
        <location evidence="1">Nucleus</location>
        <location evidence="1">Nucleolus</location>
    </subcellularLocation>
</comment>
<sequence length="267" mass="28919">MDRPMEFWGVEVKAGQSVKVDPNDQCTGYIHISQVALGEGKKGEASESVVLYLKVADMKFVIGTLTKDSFPQTTLNIVLDGESELSHNSKGASVHFSGYKLICGGDDDDSDSSDSEPELAPLVDRAQALKAANSGKPAEPEEESESDFSGSDISINEESDTEESESEEETPASESEEETPAKKVDEGKNKKRTNETGSQTPVPTKKAKDATPEKTDGKKSVHIATPHPMKKGGKTPQNAAKDQSPIFKKPATTKFGQQNKKFKQDRR</sequence>
<evidence type="ECO:0000256" key="3">
    <source>
        <dbReference type="ARBA" id="ARBA00022491"/>
    </source>
</evidence>
<evidence type="ECO:0000256" key="1">
    <source>
        <dbReference type="ARBA" id="ARBA00004604"/>
    </source>
</evidence>
<dbReference type="InterPro" id="IPR041232">
    <property type="entry name" value="NPL"/>
</dbReference>
<dbReference type="Pfam" id="PF17800">
    <property type="entry name" value="NPL"/>
    <property type="match status" value="1"/>
</dbReference>
<evidence type="ECO:0000256" key="4">
    <source>
        <dbReference type="ARBA" id="ARBA00022801"/>
    </source>
</evidence>
<protein>
    <recommendedName>
        <fullName evidence="10">Nucleoplasmin-like domain-containing protein</fullName>
    </recommendedName>
</protein>
<feature type="compositionally biased region" description="Acidic residues" evidence="9">
    <location>
        <begin position="155"/>
        <end position="178"/>
    </location>
</feature>